<evidence type="ECO:0000313" key="10">
    <source>
        <dbReference type="Proteomes" id="UP001229421"/>
    </source>
</evidence>
<dbReference type="GO" id="GO:0000981">
    <property type="term" value="F:DNA-binding transcription factor activity, RNA polymerase II-specific"/>
    <property type="evidence" value="ECO:0007669"/>
    <property type="project" value="TreeGrafter"/>
</dbReference>
<dbReference type="Proteomes" id="UP001229421">
    <property type="component" value="Unassembled WGS sequence"/>
</dbReference>
<protein>
    <recommendedName>
        <fullName evidence="8">BHLH domain-containing protein</fullName>
    </recommendedName>
</protein>
<dbReference type="Gene3D" id="4.10.280.10">
    <property type="entry name" value="Helix-loop-helix DNA-binding domain"/>
    <property type="match status" value="1"/>
</dbReference>
<evidence type="ECO:0000313" key="9">
    <source>
        <dbReference type="EMBL" id="KAK1436529.1"/>
    </source>
</evidence>
<keyword evidence="6" id="KW-0539">Nucleus</keyword>
<evidence type="ECO:0000256" key="3">
    <source>
        <dbReference type="ARBA" id="ARBA00023015"/>
    </source>
</evidence>
<evidence type="ECO:0000256" key="5">
    <source>
        <dbReference type="ARBA" id="ARBA00023163"/>
    </source>
</evidence>
<name>A0AAD8L6C6_TARER</name>
<organism evidence="9 10">
    <name type="scientific">Tagetes erecta</name>
    <name type="common">African marigold</name>
    <dbReference type="NCBI Taxonomy" id="13708"/>
    <lineage>
        <taxon>Eukaryota</taxon>
        <taxon>Viridiplantae</taxon>
        <taxon>Streptophyta</taxon>
        <taxon>Embryophyta</taxon>
        <taxon>Tracheophyta</taxon>
        <taxon>Spermatophyta</taxon>
        <taxon>Magnoliopsida</taxon>
        <taxon>eudicotyledons</taxon>
        <taxon>Gunneridae</taxon>
        <taxon>Pentapetalae</taxon>
        <taxon>asterids</taxon>
        <taxon>campanulids</taxon>
        <taxon>Asterales</taxon>
        <taxon>Asteraceae</taxon>
        <taxon>Asteroideae</taxon>
        <taxon>Heliantheae alliance</taxon>
        <taxon>Tageteae</taxon>
        <taxon>Tagetes</taxon>
    </lineage>
</organism>
<dbReference type="GO" id="GO:0000978">
    <property type="term" value="F:RNA polymerase II cis-regulatory region sequence-specific DNA binding"/>
    <property type="evidence" value="ECO:0007669"/>
    <property type="project" value="TreeGrafter"/>
</dbReference>
<proteinExistence type="predicted"/>
<dbReference type="EMBL" id="JAUHHV010000001">
    <property type="protein sequence ID" value="KAK1436529.1"/>
    <property type="molecule type" value="Genomic_DNA"/>
</dbReference>
<dbReference type="FunFam" id="4.10.280.10:FF:000032">
    <property type="entry name" value="Transcription factor bHLH123 family"/>
    <property type="match status" value="1"/>
</dbReference>
<comment type="subunit">
    <text evidence="2">Homodimer.</text>
</comment>
<keyword evidence="10" id="KW-1185">Reference proteome</keyword>
<evidence type="ECO:0000256" key="6">
    <source>
        <dbReference type="ARBA" id="ARBA00023242"/>
    </source>
</evidence>
<keyword evidence="4" id="KW-0238">DNA-binding</keyword>
<keyword evidence="3" id="KW-0805">Transcription regulation</keyword>
<feature type="domain" description="BHLH" evidence="8">
    <location>
        <begin position="256"/>
        <end position="305"/>
    </location>
</feature>
<evidence type="ECO:0000256" key="4">
    <source>
        <dbReference type="ARBA" id="ARBA00023125"/>
    </source>
</evidence>
<dbReference type="PANTHER" id="PTHR16223:SF56">
    <property type="entry name" value="TRANSCRIPTION FACTOR BHLH110"/>
    <property type="match status" value="1"/>
</dbReference>
<dbReference type="InterPro" id="IPR011598">
    <property type="entry name" value="bHLH_dom"/>
</dbReference>
<accession>A0AAD8L6C6</accession>
<comment type="caution">
    <text evidence="9">The sequence shown here is derived from an EMBL/GenBank/DDBJ whole genome shotgun (WGS) entry which is preliminary data.</text>
</comment>
<dbReference type="InterPro" id="IPR045239">
    <property type="entry name" value="bHLH95_bHLH"/>
</dbReference>
<evidence type="ECO:0000259" key="8">
    <source>
        <dbReference type="PROSITE" id="PS50888"/>
    </source>
</evidence>
<dbReference type="InterPro" id="IPR045843">
    <property type="entry name" value="IND-like"/>
</dbReference>
<dbReference type="SUPFAM" id="SSF47459">
    <property type="entry name" value="HLH, helix-loop-helix DNA-binding domain"/>
    <property type="match status" value="1"/>
</dbReference>
<feature type="compositionally biased region" description="Basic and acidic residues" evidence="7">
    <location>
        <begin position="328"/>
        <end position="340"/>
    </location>
</feature>
<sequence length="372" mass="41891">METTNFHEHWQVEDNQLPVDYSWYQNYILNGTRNHTNLEDVKQNMYYNIDLASIPMENFNAHELQQLARIKNELSVTGSCLDLPDIINYSPTSSTDQDFMSKNTEQLVTYNNNIDNQDDHMLFKTFLDVCQNKSDHYMNPIPSSDESIFNSFDTNSCYRGIFSQILPTLKISNLPALDPFGYPTANGSFNYQSSSFNFHNLGDLLKDNCLPDGVNQTSSKIAPSFIVEETKAKRPASTVQNKRMSLTTNPAKKSKLESRASCPPLKVRKEKLGDRILALQQMVAPFGKTDTASVLMEAIGYIKFLQNQIETLSMPYMNSTHKASGTSKRGDSTKDGNEETKSNILRNRGLCLVPVSCLTYVTYGGGSVWATL</sequence>
<gene>
    <name evidence="9" type="ORF">QVD17_02310</name>
</gene>
<reference evidence="9" key="1">
    <citation type="journal article" date="2023" name="bioRxiv">
        <title>Improved chromosome-level genome assembly for marigold (Tagetes erecta).</title>
        <authorList>
            <person name="Jiang F."/>
            <person name="Yuan L."/>
            <person name="Wang S."/>
            <person name="Wang H."/>
            <person name="Xu D."/>
            <person name="Wang A."/>
            <person name="Fan W."/>
        </authorList>
    </citation>
    <scope>NUCLEOTIDE SEQUENCE</scope>
    <source>
        <strain evidence="9">WSJ</strain>
        <tissue evidence="9">Leaf</tissue>
    </source>
</reference>
<dbReference type="AlphaFoldDB" id="A0AAD8L6C6"/>
<dbReference type="CDD" id="cd11393">
    <property type="entry name" value="bHLH_AtbHLH_like"/>
    <property type="match status" value="1"/>
</dbReference>
<dbReference type="PROSITE" id="PS50888">
    <property type="entry name" value="BHLH"/>
    <property type="match status" value="1"/>
</dbReference>
<evidence type="ECO:0000256" key="1">
    <source>
        <dbReference type="ARBA" id="ARBA00004123"/>
    </source>
</evidence>
<comment type="subcellular location">
    <subcellularLocation>
        <location evidence="1">Nucleus</location>
    </subcellularLocation>
</comment>
<dbReference type="InterPro" id="IPR036638">
    <property type="entry name" value="HLH_DNA-bd_sf"/>
</dbReference>
<evidence type="ECO:0000256" key="7">
    <source>
        <dbReference type="SAM" id="MobiDB-lite"/>
    </source>
</evidence>
<dbReference type="PANTHER" id="PTHR16223">
    <property type="entry name" value="TRANSCRIPTION FACTOR BHLH83-RELATED"/>
    <property type="match status" value="1"/>
</dbReference>
<keyword evidence="5" id="KW-0804">Transcription</keyword>
<evidence type="ECO:0000256" key="2">
    <source>
        <dbReference type="ARBA" id="ARBA00011738"/>
    </source>
</evidence>
<feature type="region of interest" description="Disordered" evidence="7">
    <location>
        <begin position="319"/>
        <end position="340"/>
    </location>
</feature>
<dbReference type="GO" id="GO:0046983">
    <property type="term" value="F:protein dimerization activity"/>
    <property type="evidence" value="ECO:0007669"/>
    <property type="project" value="InterPro"/>
</dbReference>
<dbReference type="GO" id="GO:0005634">
    <property type="term" value="C:nucleus"/>
    <property type="evidence" value="ECO:0007669"/>
    <property type="project" value="UniProtKB-SubCell"/>
</dbReference>